<organism evidence="2 3">
    <name type="scientific">Cymbomonas tetramitiformis</name>
    <dbReference type="NCBI Taxonomy" id="36881"/>
    <lineage>
        <taxon>Eukaryota</taxon>
        <taxon>Viridiplantae</taxon>
        <taxon>Chlorophyta</taxon>
        <taxon>Pyramimonadophyceae</taxon>
        <taxon>Pyramimonadales</taxon>
        <taxon>Pyramimonadaceae</taxon>
        <taxon>Cymbomonas</taxon>
    </lineage>
</organism>
<gene>
    <name evidence="2" type="ORF">CYMTET_55098</name>
</gene>
<dbReference type="Proteomes" id="UP001190700">
    <property type="component" value="Unassembled WGS sequence"/>
</dbReference>
<reference evidence="2 3" key="1">
    <citation type="journal article" date="2015" name="Genome Biol. Evol.">
        <title>Comparative Genomics of a Bacterivorous Green Alga Reveals Evolutionary Causalities and Consequences of Phago-Mixotrophic Mode of Nutrition.</title>
        <authorList>
            <person name="Burns J.A."/>
            <person name="Paasch A."/>
            <person name="Narechania A."/>
            <person name="Kim E."/>
        </authorList>
    </citation>
    <scope>NUCLEOTIDE SEQUENCE [LARGE SCALE GENOMIC DNA]</scope>
    <source>
        <strain evidence="2 3">PLY_AMNH</strain>
    </source>
</reference>
<comment type="caution">
    <text evidence="2">The sequence shown here is derived from an EMBL/GenBank/DDBJ whole genome shotgun (WGS) entry which is preliminary data.</text>
</comment>
<feature type="compositionally biased region" description="Polar residues" evidence="1">
    <location>
        <begin position="31"/>
        <end position="43"/>
    </location>
</feature>
<protein>
    <submittedName>
        <fullName evidence="2">Uncharacterized protein</fullName>
    </submittedName>
</protein>
<evidence type="ECO:0000313" key="3">
    <source>
        <dbReference type="Proteomes" id="UP001190700"/>
    </source>
</evidence>
<proteinExistence type="predicted"/>
<feature type="region of interest" description="Disordered" evidence="1">
    <location>
        <begin position="12"/>
        <end position="47"/>
    </location>
</feature>
<dbReference type="EMBL" id="LGRX02035483">
    <property type="protein sequence ID" value="KAK3234547.1"/>
    <property type="molecule type" value="Genomic_DNA"/>
</dbReference>
<keyword evidence="3" id="KW-1185">Reference proteome</keyword>
<evidence type="ECO:0000313" key="2">
    <source>
        <dbReference type="EMBL" id="KAK3234547.1"/>
    </source>
</evidence>
<accession>A0AAE0ENU3</accession>
<evidence type="ECO:0000256" key="1">
    <source>
        <dbReference type="SAM" id="MobiDB-lite"/>
    </source>
</evidence>
<name>A0AAE0ENU3_9CHLO</name>
<sequence length="1451" mass="164973">MATGAPGAYVGTSADAGSGRAHGVDQRPVASGNNPQELNNPTARFSPYFGENPKPYLLSPYDQYGRENFALPEAYLGYSPFMTNVMIALITKEDMWPTIVLPYRETRDTSTIQWNEYHFNRHLLGPVPEEGVSRLVSQQMSERRDHYTRYGLAMILEHGFMNTEKGRMCYINNLQQIRNAVLETVYLGVLESLLRCKSYDDMWNERFGGVRSSAAARKALMMELEDFATIQKTEHGWDLLDSRCKRYLRSKDVQPDTWIIPEGMKPYITQVRRENYTYMLAGPEGPQNFKSGLNGAPANVVDARNDCNIFETKSFEMPEMSEPIDVTRRNRAIGEFFIMQEDEEAVHYRAKYVSSQRNIVIYDEDVDNFVEIRLIDAIQSDPLLDKSMYEVIADKEIVSDSMSDGHLHRSDNAGYMRTPISDLNSRVHDVELGDIPRQEETEANVSRGPPMSDNTLMLFADTYFEEGDRSNFVESFGRSAPQYLIDMDNDVTKIGSESFPANTKDLFKRIRDLQLCVDVTSIKDIHSKCLISQKARECFAKKEDAYAFWMLCHGIASEETYFSSLQDVDQDLHRVYRNQITRHDDDQELLPLPPQLTVQSFQQTCTAVFVAVIRATVTNTSELEQFRHIVAHVERLCADLCGLWFENSKDATYGSPNIDMYCSVMGTRRCVFSLIDNASVSDIVYKTLEVSLFLTRALFQYMSTSQYIRRGEPCDCKPVGFNTLHGTRSLAKANENRIYQSDKCDKTIQMYLHLHRNVKHVFKHNTLTLKEDDLFNVCVVRHQQPGNVHVDRHKLHEGADFTSRGLMFLNRNDFETYVTVEDNLAGHVVDVSMDNAMEYGVSQAGNTFFHRLVHRIEGFNFSQDNGDVFEILRNCHSPSDAVEQISRQELMDLLQHNFRVTQKELEECLAHLTSTSTEHEEAIRRALITLLWVHFRRQTSAGNQKVLLVAKIALAYILKWAYVQVGLCQPHNAAIQYYRTACTLMNSIQNDPTLQAITSWSDLVENTFTGLPNSQLCLYHGDAESGDSMLSLGDGIVHLRVTRTAQAREAPLPRKSGQIRTAFKAPKRLSGEGLFTRKNHPTERRDEVMSMFVLYLKSQRTYHLGNKSSDLIFDEWCSGPSTDAAEVQIDGRSMTGLAGSSRQAAMADASVASLPNLAVTSRKFNRMISAFRGLGSKPHSLLVYILFCTQRLDKEFLVSLVKNDIMFPFGYLLLRPYQTYEMCTAILTKAGVETGETLIGHYDFQLSDNVIQKMHYGNFTIYEKSIVYRPTNVHLAEDIFCANYIGGGGSEFFCNRDRREDAHVYDDKTPSLYPCLIGFDERIKDNPISVTGTFEPHTCLQSAREPHYSTAETYREMYEFFPINAPAGDLPYFETSTRGNTMCFQGHQASYNHNTGHLDRVCLNTGHWGERVYPGCGKVRRGLSKYLEPVSYNNMRRGGGGAVTTGFGMMV</sequence>